<dbReference type="EMBL" id="CAIZ01000139">
    <property type="protein sequence ID" value="CCH70797.1"/>
    <property type="molecule type" value="Genomic_DNA"/>
</dbReference>
<feature type="transmembrane region" description="Helical" evidence="6">
    <location>
        <begin position="79"/>
        <end position="96"/>
    </location>
</feature>
<dbReference type="Pfam" id="PF01061">
    <property type="entry name" value="ABC2_membrane"/>
    <property type="match status" value="1"/>
</dbReference>
<dbReference type="PROSITE" id="PS51012">
    <property type="entry name" value="ABC_TM2"/>
    <property type="match status" value="1"/>
</dbReference>
<dbReference type="HOGENOM" id="CLU_039483_3_1_11"/>
<organism evidence="8 9">
    <name type="scientific">Phycicoccus elongatus Lp2</name>
    <dbReference type="NCBI Taxonomy" id="1193181"/>
    <lineage>
        <taxon>Bacteria</taxon>
        <taxon>Bacillati</taxon>
        <taxon>Actinomycetota</taxon>
        <taxon>Actinomycetes</taxon>
        <taxon>Micrococcales</taxon>
        <taxon>Intrasporangiaceae</taxon>
        <taxon>Phycicoccus</taxon>
    </lineage>
</organism>
<comment type="subcellular location">
    <subcellularLocation>
        <location evidence="6">Cell membrane</location>
        <topology evidence="6">Multi-pass membrane protein</topology>
    </subcellularLocation>
    <subcellularLocation>
        <location evidence="1">Membrane</location>
        <topology evidence="1">Multi-pass membrane protein</topology>
    </subcellularLocation>
</comment>
<evidence type="ECO:0000259" key="7">
    <source>
        <dbReference type="PROSITE" id="PS51012"/>
    </source>
</evidence>
<feature type="domain" description="ABC transmembrane type-2" evidence="7">
    <location>
        <begin position="43"/>
        <end position="278"/>
    </location>
</feature>
<comment type="caution">
    <text evidence="8">The sequence shown here is derived from an EMBL/GenBank/DDBJ whole genome shotgun (WGS) entry which is preliminary data.</text>
</comment>
<dbReference type="GO" id="GO:0140359">
    <property type="term" value="F:ABC-type transporter activity"/>
    <property type="evidence" value="ECO:0007669"/>
    <property type="project" value="InterPro"/>
</dbReference>
<dbReference type="InterPro" id="IPR047817">
    <property type="entry name" value="ABC2_TM_bact-type"/>
</dbReference>
<keyword evidence="6" id="KW-1003">Cell membrane</keyword>
<protein>
    <recommendedName>
        <fullName evidence="6">Transport permease protein</fullName>
    </recommendedName>
</protein>
<keyword evidence="9" id="KW-1185">Reference proteome</keyword>
<dbReference type="PANTHER" id="PTHR43229:SF2">
    <property type="entry name" value="NODULATION PROTEIN J"/>
    <property type="match status" value="1"/>
</dbReference>
<dbReference type="InterPro" id="IPR051784">
    <property type="entry name" value="Nod_factor_ABC_transporter"/>
</dbReference>
<evidence type="ECO:0000256" key="3">
    <source>
        <dbReference type="ARBA" id="ARBA00022989"/>
    </source>
</evidence>
<accession>N0E1Q1</accession>
<keyword evidence="3 6" id="KW-1133">Transmembrane helix</keyword>
<dbReference type="AlphaFoldDB" id="N0E1Q1"/>
<evidence type="ECO:0000256" key="6">
    <source>
        <dbReference type="RuleBase" id="RU361157"/>
    </source>
</evidence>
<evidence type="ECO:0000256" key="2">
    <source>
        <dbReference type="ARBA" id="ARBA00022692"/>
    </source>
</evidence>
<gene>
    <name evidence="8" type="ORF">BN10_680023</name>
</gene>
<dbReference type="InterPro" id="IPR013525">
    <property type="entry name" value="ABC2_TM"/>
</dbReference>
<dbReference type="InterPro" id="IPR000412">
    <property type="entry name" value="ABC_2_transport"/>
</dbReference>
<dbReference type="GO" id="GO:0043190">
    <property type="term" value="C:ATP-binding cassette (ABC) transporter complex"/>
    <property type="evidence" value="ECO:0007669"/>
    <property type="project" value="InterPro"/>
</dbReference>
<feature type="transmembrane region" description="Helical" evidence="6">
    <location>
        <begin position="251"/>
        <end position="271"/>
    </location>
</feature>
<feature type="transmembrane region" description="Helical" evidence="6">
    <location>
        <begin position="159"/>
        <end position="183"/>
    </location>
</feature>
<dbReference type="RefSeq" id="WP_010850640.1">
    <property type="nucleotide sequence ID" value="NZ_HF570956.1"/>
</dbReference>
<dbReference type="OrthoDB" id="9778589at2"/>
<dbReference type="Proteomes" id="UP000013167">
    <property type="component" value="Unassembled WGS sequence"/>
</dbReference>
<sequence length="281" mass="30694">MSALPESPRSRLVHGERRPLSAVERTWGLVGFHLTLLRRTWRGLVVSRFLTPVLFLAAMGIGIGRLVDRSSGGVAGVPYLQYVVPGIVMASAMQWAVGESTWPVMTLIKWNQMYAAMLAAPTRVADVLRAHWVVVSFGIAWGSGVFIAIAALFGGVRSWWALLGVPIAVLTAMAFVAPLFWFAARTDNEEGFTTIFRLVITPLMLFSGTFFPVSQLPIWLQPVAWVTPLWHGTELARPAFLGDPLDPGHGAGWAIHLAVLTAYVVVGGWGAHRAFRARLEA</sequence>
<feature type="transmembrane region" description="Helical" evidence="6">
    <location>
        <begin position="195"/>
        <end position="220"/>
    </location>
</feature>
<dbReference type="PIRSF" id="PIRSF006648">
    <property type="entry name" value="DrrB"/>
    <property type="match status" value="1"/>
</dbReference>
<feature type="transmembrane region" description="Helical" evidence="6">
    <location>
        <begin position="132"/>
        <end position="153"/>
    </location>
</feature>
<keyword evidence="5" id="KW-0046">Antibiotic resistance</keyword>
<dbReference type="PANTHER" id="PTHR43229">
    <property type="entry name" value="NODULATION PROTEIN J"/>
    <property type="match status" value="1"/>
</dbReference>
<dbReference type="eggNOG" id="COG0842">
    <property type="taxonomic scope" value="Bacteria"/>
</dbReference>
<evidence type="ECO:0000256" key="5">
    <source>
        <dbReference type="ARBA" id="ARBA00023251"/>
    </source>
</evidence>
<keyword evidence="6" id="KW-0813">Transport</keyword>
<comment type="similarity">
    <text evidence="6">Belongs to the ABC-2 integral membrane protein family.</text>
</comment>
<reference evidence="8 9" key="1">
    <citation type="journal article" date="2013" name="ISME J.">
        <title>A metabolic model for members of the genus Tetrasphaera involved in enhanced biological phosphorus removal.</title>
        <authorList>
            <person name="Kristiansen R."/>
            <person name="Nguyen H.T.T."/>
            <person name="Saunders A.M."/>
            <person name="Nielsen J.L."/>
            <person name="Wimmer R."/>
            <person name="Le V.Q."/>
            <person name="McIlroy S.J."/>
            <person name="Petrovski S."/>
            <person name="Seviour R.J."/>
            <person name="Calteau A."/>
            <person name="Nielsen K.L."/>
            <person name="Nielsen P.H."/>
        </authorList>
    </citation>
    <scope>NUCLEOTIDE SEQUENCE [LARGE SCALE GENOMIC DNA]</scope>
    <source>
        <strain evidence="8 9">Lp2</strain>
    </source>
</reference>
<evidence type="ECO:0000313" key="8">
    <source>
        <dbReference type="EMBL" id="CCH70797.1"/>
    </source>
</evidence>
<evidence type="ECO:0000256" key="4">
    <source>
        <dbReference type="ARBA" id="ARBA00023136"/>
    </source>
</evidence>
<keyword evidence="4 6" id="KW-0472">Membrane</keyword>
<keyword evidence="2 6" id="KW-0812">Transmembrane</keyword>
<evidence type="ECO:0000313" key="9">
    <source>
        <dbReference type="Proteomes" id="UP000013167"/>
    </source>
</evidence>
<proteinExistence type="inferred from homology"/>
<dbReference type="STRING" id="1193181.BN10_680023"/>
<dbReference type="GO" id="GO:0046677">
    <property type="term" value="P:response to antibiotic"/>
    <property type="evidence" value="ECO:0007669"/>
    <property type="project" value="UniProtKB-KW"/>
</dbReference>
<evidence type="ECO:0000256" key="1">
    <source>
        <dbReference type="ARBA" id="ARBA00004141"/>
    </source>
</evidence>
<name>N0E1Q1_9MICO</name>
<feature type="transmembrane region" description="Helical" evidence="6">
    <location>
        <begin position="49"/>
        <end position="67"/>
    </location>
</feature>